<feature type="chain" id="PRO_5012063361" description="Hydrophobic surface binding protein" evidence="1">
    <location>
        <begin position="21"/>
        <end position="183"/>
    </location>
</feature>
<accession>A0A284QM10</accession>
<gene>
    <name evidence="2" type="ORF">ARMOST_00746</name>
</gene>
<sequence length="183" mass="18440">MVQVSTGLLLLFSVVTASSALVTKRTVAQVESDITNIATQVNALDSSIKAFPDTGGTLSSALAIHSSATSLLSTIQTATTDTTATAAFSEGDGATILAAVEGFEPTILDALTAIVAKQPAFQALPIGGIPALVLQDLQNLNSGTTAFENALIAKSPADLLAQANDIKTSIGNAFTTAIAAYSG</sequence>
<dbReference type="Gene3D" id="1.20.1280.140">
    <property type="match status" value="1"/>
</dbReference>
<dbReference type="GO" id="GO:0005576">
    <property type="term" value="C:extracellular region"/>
    <property type="evidence" value="ECO:0007669"/>
    <property type="project" value="TreeGrafter"/>
</dbReference>
<proteinExistence type="predicted"/>
<dbReference type="OrthoDB" id="3485059at2759"/>
<dbReference type="PANTHER" id="PTHR38123">
    <property type="entry name" value="CELL WALL SERINE-THREONINE-RICH GALACTOMANNOPROTEIN MP1 (AFU_ORTHOLOGUE AFUA_4G03240)"/>
    <property type="match status" value="1"/>
</dbReference>
<dbReference type="OMA" id="MICNSFL"/>
<dbReference type="AlphaFoldDB" id="A0A284QM10"/>
<keyword evidence="1" id="KW-0732">Signal</keyword>
<organism evidence="2 3">
    <name type="scientific">Armillaria ostoyae</name>
    <name type="common">Armillaria root rot fungus</name>
    <dbReference type="NCBI Taxonomy" id="47428"/>
    <lineage>
        <taxon>Eukaryota</taxon>
        <taxon>Fungi</taxon>
        <taxon>Dikarya</taxon>
        <taxon>Basidiomycota</taxon>
        <taxon>Agaricomycotina</taxon>
        <taxon>Agaricomycetes</taxon>
        <taxon>Agaricomycetidae</taxon>
        <taxon>Agaricales</taxon>
        <taxon>Marasmiineae</taxon>
        <taxon>Physalacriaceae</taxon>
        <taxon>Armillaria</taxon>
    </lineage>
</organism>
<evidence type="ECO:0000313" key="2">
    <source>
        <dbReference type="EMBL" id="SJK97494.1"/>
    </source>
</evidence>
<dbReference type="PANTHER" id="PTHR38123:SF1">
    <property type="entry name" value="HYDROPHOBIC SURFACE BINDING PROTEIN"/>
    <property type="match status" value="1"/>
</dbReference>
<dbReference type="InterPro" id="IPR021054">
    <property type="entry name" value="Cell_wall_mannoprotein_1"/>
</dbReference>
<protein>
    <recommendedName>
        <fullName evidence="4">Hydrophobic surface binding protein</fullName>
    </recommendedName>
</protein>
<evidence type="ECO:0000256" key="1">
    <source>
        <dbReference type="SAM" id="SignalP"/>
    </source>
</evidence>
<feature type="signal peptide" evidence="1">
    <location>
        <begin position="1"/>
        <end position="20"/>
    </location>
</feature>
<evidence type="ECO:0000313" key="3">
    <source>
        <dbReference type="Proteomes" id="UP000219338"/>
    </source>
</evidence>
<evidence type="ECO:0008006" key="4">
    <source>
        <dbReference type="Google" id="ProtNLM"/>
    </source>
</evidence>
<name>A0A284QM10_ARMOS</name>
<dbReference type="EMBL" id="FUEG01000001">
    <property type="protein sequence ID" value="SJK97494.1"/>
    <property type="molecule type" value="Genomic_DNA"/>
</dbReference>
<dbReference type="Proteomes" id="UP000219338">
    <property type="component" value="Unassembled WGS sequence"/>
</dbReference>
<reference evidence="3" key="1">
    <citation type="journal article" date="2017" name="Nat. Ecol. Evol.">
        <title>Genome expansion and lineage-specific genetic innovations in the forest pathogenic fungi Armillaria.</title>
        <authorList>
            <person name="Sipos G."/>
            <person name="Prasanna A.N."/>
            <person name="Walter M.C."/>
            <person name="O'Connor E."/>
            <person name="Balint B."/>
            <person name="Krizsan K."/>
            <person name="Kiss B."/>
            <person name="Hess J."/>
            <person name="Varga T."/>
            <person name="Slot J."/>
            <person name="Riley R."/>
            <person name="Boka B."/>
            <person name="Rigling D."/>
            <person name="Barry K."/>
            <person name="Lee J."/>
            <person name="Mihaltcheva S."/>
            <person name="LaButti K."/>
            <person name="Lipzen A."/>
            <person name="Waldron R."/>
            <person name="Moloney N.M."/>
            <person name="Sperisen C."/>
            <person name="Kredics L."/>
            <person name="Vagvoelgyi C."/>
            <person name="Patrignani A."/>
            <person name="Fitzpatrick D."/>
            <person name="Nagy I."/>
            <person name="Doyle S."/>
            <person name="Anderson J.B."/>
            <person name="Grigoriev I.V."/>
            <person name="Gueldener U."/>
            <person name="Muensterkoetter M."/>
            <person name="Nagy L.G."/>
        </authorList>
    </citation>
    <scope>NUCLEOTIDE SEQUENCE [LARGE SCALE GENOMIC DNA]</scope>
    <source>
        <strain evidence="3">C18/9</strain>
    </source>
</reference>
<keyword evidence="3" id="KW-1185">Reference proteome</keyword>
<dbReference type="Pfam" id="PF12296">
    <property type="entry name" value="HsbA"/>
    <property type="match status" value="1"/>
</dbReference>